<dbReference type="PROSITE" id="PS50977">
    <property type="entry name" value="HTH_TETR_2"/>
    <property type="match status" value="1"/>
</dbReference>
<feature type="DNA-binding region" description="H-T-H motif" evidence="4">
    <location>
        <begin position="32"/>
        <end position="51"/>
    </location>
</feature>
<evidence type="ECO:0000259" key="5">
    <source>
        <dbReference type="PROSITE" id="PS50977"/>
    </source>
</evidence>
<dbReference type="SUPFAM" id="SSF46689">
    <property type="entry name" value="Homeodomain-like"/>
    <property type="match status" value="1"/>
</dbReference>
<keyword evidence="7" id="KW-1185">Reference proteome</keyword>
<protein>
    <submittedName>
        <fullName evidence="6">TetR/AcrR family transcriptional regulator</fullName>
    </submittedName>
</protein>
<dbReference type="Gene3D" id="1.10.357.10">
    <property type="entry name" value="Tetracycline Repressor, domain 2"/>
    <property type="match status" value="1"/>
</dbReference>
<dbReference type="InterPro" id="IPR036271">
    <property type="entry name" value="Tet_transcr_reg_TetR-rel_C_sf"/>
</dbReference>
<dbReference type="PANTHER" id="PTHR47506:SF7">
    <property type="entry name" value="TRANSCRIPTIONAL REGULATORY PROTEIN"/>
    <property type="match status" value="1"/>
</dbReference>
<dbReference type="PANTHER" id="PTHR47506">
    <property type="entry name" value="TRANSCRIPTIONAL REGULATORY PROTEIN"/>
    <property type="match status" value="1"/>
</dbReference>
<evidence type="ECO:0000256" key="2">
    <source>
        <dbReference type="ARBA" id="ARBA00023125"/>
    </source>
</evidence>
<dbReference type="Pfam" id="PF00440">
    <property type="entry name" value="TetR_N"/>
    <property type="match status" value="1"/>
</dbReference>
<reference evidence="6 7" key="1">
    <citation type="submission" date="2022-06" db="EMBL/GenBank/DDBJ databases">
        <title>Paraconexibacter antarcticus.</title>
        <authorList>
            <person name="Kim C.S."/>
        </authorList>
    </citation>
    <scope>NUCLEOTIDE SEQUENCE [LARGE SCALE GENOMIC DNA]</scope>
    <source>
        <strain evidence="6 7">02-257</strain>
    </source>
</reference>
<evidence type="ECO:0000256" key="4">
    <source>
        <dbReference type="PROSITE-ProRule" id="PRU00335"/>
    </source>
</evidence>
<keyword evidence="3" id="KW-0804">Transcription</keyword>
<proteinExistence type="predicted"/>
<gene>
    <name evidence="6" type="ORF">NBH00_03665</name>
</gene>
<organism evidence="6 7">
    <name type="scientific">Paraconexibacter antarcticus</name>
    <dbReference type="NCBI Taxonomy" id="2949664"/>
    <lineage>
        <taxon>Bacteria</taxon>
        <taxon>Bacillati</taxon>
        <taxon>Actinomycetota</taxon>
        <taxon>Thermoleophilia</taxon>
        <taxon>Solirubrobacterales</taxon>
        <taxon>Paraconexibacteraceae</taxon>
        <taxon>Paraconexibacter</taxon>
    </lineage>
</organism>
<keyword evidence="1" id="KW-0805">Transcription regulation</keyword>
<keyword evidence="2 4" id="KW-0238">DNA-binding</keyword>
<evidence type="ECO:0000313" key="6">
    <source>
        <dbReference type="EMBL" id="UTI65314.1"/>
    </source>
</evidence>
<evidence type="ECO:0000313" key="7">
    <source>
        <dbReference type="Proteomes" id="UP001056035"/>
    </source>
</evidence>
<dbReference type="RefSeq" id="WP_254571999.1">
    <property type="nucleotide sequence ID" value="NZ_CP098502.1"/>
</dbReference>
<evidence type="ECO:0000256" key="1">
    <source>
        <dbReference type="ARBA" id="ARBA00023015"/>
    </source>
</evidence>
<evidence type="ECO:0000256" key="3">
    <source>
        <dbReference type="ARBA" id="ARBA00023163"/>
    </source>
</evidence>
<sequence length="187" mass="19824">MRGSREDKAASHERIVTVAAARIREAGTEQPGVAEIMKAAGLTHGGFYKHFASREDLIAEAVERAMVDSGPRIAALIAEAEPDDLLAAFVDAYLSEEHRDDPGSGCGVAALGADVARLGAEPQDAFRDQVDRYRDQLEPLFGSGDDARGRATTTLCTMVGALIVARGLGPTPESDALLRDVREALHG</sequence>
<dbReference type="Proteomes" id="UP001056035">
    <property type="component" value="Chromosome"/>
</dbReference>
<dbReference type="InterPro" id="IPR009057">
    <property type="entry name" value="Homeodomain-like_sf"/>
</dbReference>
<accession>A0ABY5DUQ9</accession>
<feature type="domain" description="HTH tetR-type" evidence="5">
    <location>
        <begin position="9"/>
        <end position="69"/>
    </location>
</feature>
<dbReference type="EMBL" id="CP098502">
    <property type="protein sequence ID" value="UTI65314.1"/>
    <property type="molecule type" value="Genomic_DNA"/>
</dbReference>
<name>A0ABY5DUQ9_9ACTN</name>
<dbReference type="PRINTS" id="PR00455">
    <property type="entry name" value="HTHTETR"/>
</dbReference>
<dbReference type="InterPro" id="IPR001647">
    <property type="entry name" value="HTH_TetR"/>
</dbReference>
<dbReference type="Gene3D" id="1.10.10.60">
    <property type="entry name" value="Homeodomain-like"/>
    <property type="match status" value="1"/>
</dbReference>
<dbReference type="SUPFAM" id="SSF48498">
    <property type="entry name" value="Tetracyclin repressor-like, C-terminal domain"/>
    <property type="match status" value="1"/>
</dbReference>